<protein>
    <recommendedName>
        <fullName evidence="2">MAM domain-containing protein</fullName>
    </recommendedName>
</protein>
<dbReference type="Gene3D" id="2.60.120.200">
    <property type="match status" value="5"/>
</dbReference>
<feature type="domain" description="MAM" evidence="2">
    <location>
        <begin position="1"/>
        <end position="120"/>
    </location>
</feature>
<dbReference type="CDD" id="cd06263">
    <property type="entry name" value="MAM"/>
    <property type="match status" value="2"/>
</dbReference>
<gene>
    <name evidence="3" type="primary">mamdc4</name>
</gene>
<sequence length="854" mass="94268">MSPLKWNRTLQTNLTTSDHRIGPGRDHSENTASGHFLYLTTSENTTADWSAFHSPLLQPTTPEHPCEMVMYTHQFGPRSGGVSVLVAEHQIYPVWERGGALGDLWVRAKVEFVVNSTFQVWIHPEMRPGIMQMVISCYFFPAETAPKPAHPEPPSHPCTDETELLCDFHPDCSGAEDEGACGDFSYAWGSSGWTDSSVGSQGWKLLQNTSAEESLFVSTADGQQLTEAQTRTPLLGPSGVSCSLSFSYSLSGTSPNIGELSLRVIDSMLGPQPRLWEFSGRSSEKPGEWSKQDVYIGERRHRFQLEFSALATEISSSSQIAVKDVRYINCHPSLFCNFEEELCGWYQDQTDNYDWKLVADGDHTTGSGSSLVVEMWTATLLGPYGRLVSFRHPFTPSPLCLSFYYRMYGPDTGTLNVKVLYPDGPEQLLWTRSGGHGNRWHESLCTISPQLTAFQLVFEAVRSGFDGLVAIDDLALVPGACSVPSSCSFEAQSCGYASTGSTLWVRQRAVSGTGPKTDHTLETENGHYMLAHTGEDFLPQGSTSILTSSVHPPNPNTGCVSFWYSMDVVTPGSLTAFIKPQSGERTKVFSNEVQGAFIVRPPFNSFQLSVYLFLLQIEFEVKGGGGIGSYIAIDDVSFSAHSCPSPGALCDLEHRPCGWYNTPNSSLDQLDWEVTSAAIEKHYPTPPHDHTLGTEKGHFLFLPSSQQNTSLFSACLLSPVLPPTYQTCLRFWVYIPSDHQNVQECYAQMSFSHLFIDVSTILTFLFSVAPHSPDNTAAIAASIAVVVLLIALVVVLVFYLRGRVWASDSAQRMSFSDFGNDTFDPELTVSLEQCCHINPVHFSKYHTFLLKSLD</sequence>
<feature type="domain" description="MAM" evidence="2">
    <location>
        <begin position="334"/>
        <end position="483"/>
    </location>
</feature>
<feature type="domain" description="MAM" evidence="2">
    <location>
        <begin position="485"/>
        <end position="645"/>
    </location>
</feature>
<evidence type="ECO:0000313" key="3">
    <source>
        <dbReference type="Ensembl" id="ENSDCDP00010030518.1"/>
    </source>
</evidence>
<name>A0AAY4CBS1_9TELE</name>
<dbReference type="GeneTree" id="ENSGT00940000164732"/>
<dbReference type="AlphaFoldDB" id="A0AAY4CBS1"/>
<evidence type="ECO:0000313" key="4">
    <source>
        <dbReference type="Proteomes" id="UP000694580"/>
    </source>
</evidence>
<feature type="transmembrane region" description="Helical" evidence="1">
    <location>
        <begin position="777"/>
        <end position="800"/>
    </location>
</feature>
<keyword evidence="1" id="KW-0472">Membrane</keyword>
<accession>A0AAY4CBS1</accession>
<dbReference type="Ensembl" id="ENSDCDT00010037893.1">
    <property type="protein sequence ID" value="ENSDCDP00010030518.1"/>
    <property type="gene ID" value="ENSDCDG00010019577.1"/>
</dbReference>
<dbReference type="InterPro" id="IPR013320">
    <property type="entry name" value="ConA-like_dom_sf"/>
</dbReference>
<dbReference type="PROSITE" id="PS50060">
    <property type="entry name" value="MAM_2"/>
    <property type="match status" value="5"/>
</dbReference>
<dbReference type="SMART" id="SM00137">
    <property type="entry name" value="MAM"/>
    <property type="match status" value="2"/>
</dbReference>
<evidence type="ECO:0000256" key="1">
    <source>
        <dbReference type="SAM" id="Phobius"/>
    </source>
</evidence>
<keyword evidence="1" id="KW-1133">Transmembrane helix</keyword>
<dbReference type="GO" id="GO:0016020">
    <property type="term" value="C:membrane"/>
    <property type="evidence" value="ECO:0007669"/>
    <property type="project" value="InterPro"/>
</dbReference>
<feature type="domain" description="MAM" evidence="2">
    <location>
        <begin position="164"/>
        <end position="332"/>
    </location>
</feature>
<reference evidence="3 4" key="1">
    <citation type="submission" date="2020-06" db="EMBL/GenBank/DDBJ databases">
        <authorList>
            <consortium name="Wellcome Sanger Institute Data Sharing"/>
        </authorList>
    </citation>
    <scope>NUCLEOTIDE SEQUENCE [LARGE SCALE GENOMIC DNA]</scope>
</reference>
<keyword evidence="4" id="KW-1185">Reference proteome</keyword>
<evidence type="ECO:0000259" key="2">
    <source>
        <dbReference type="PROSITE" id="PS50060"/>
    </source>
</evidence>
<dbReference type="Pfam" id="PF00629">
    <property type="entry name" value="MAM"/>
    <property type="match status" value="5"/>
</dbReference>
<dbReference type="PANTHER" id="PTHR23282:SF145">
    <property type="entry name" value="APICAL ENDOSOMAL GLYCOPROTEIN ISOFORM X1"/>
    <property type="match status" value="1"/>
</dbReference>
<proteinExistence type="predicted"/>
<reference evidence="3" key="2">
    <citation type="submission" date="2025-08" db="UniProtKB">
        <authorList>
            <consortium name="Ensembl"/>
        </authorList>
    </citation>
    <scope>IDENTIFICATION</scope>
</reference>
<dbReference type="Proteomes" id="UP000694580">
    <property type="component" value="Chromosome 3"/>
</dbReference>
<keyword evidence="1" id="KW-0812">Transmembrane</keyword>
<feature type="domain" description="MAM" evidence="2">
    <location>
        <begin position="648"/>
        <end position="735"/>
    </location>
</feature>
<dbReference type="PANTHER" id="PTHR23282">
    <property type="entry name" value="APICAL ENDOSOMAL GLYCOPROTEIN PRECURSOR"/>
    <property type="match status" value="1"/>
</dbReference>
<reference evidence="3" key="3">
    <citation type="submission" date="2025-09" db="UniProtKB">
        <authorList>
            <consortium name="Ensembl"/>
        </authorList>
    </citation>
    <scope>IDENTIFICATION</scope>
</reference>
<dbReference type="InterPro" id="IPR000998">
    <property type="entry name" value="MAM_dom"/>
</dbReference>
<organism evidence="3 4">
    <name type="scientific">Denticeps clupeoides</name>
    <name type="common">denticle herring</name>
    <dbReference type="NCBI Taxonomy" id="299321"/>
    <lineage>
        <taxon>Eukaryota</taxon>
        <taxon>Metazoa</taxon>
        <taxon>Chordata</taxon>
        <taxon>Craniata</taxon>
        <taxon>Vertebrata</taxon>
        <taxon>Euteleostomi</taxon>
        <taxon>Actinopterygii</taxon>
        <taxon>Neopterygii</taxon>
        <taxon>Teleostei</taxon>
        <taxon>Clupei</taxon>
        <taxon>Clupeiformes</taxon>
        <taxon>Denticipitoidei</taxon>
        <taxon>Denticipitidae</taxon>
        <taxon>Denticeps</taxon>
    </lineage>
</organism>
<dbReference type="InterPro" id="IPR051560">
    <property type="entry name" value="MAM_domain-containing"/>
</dbReference>
<dbReference type="SUPFAM" id="SSF49899">
    <property type="entry name" value="Concanavalin A-like lectins/glucanases"/>
    <property type="match status" value="5"/>
</dbReference>